<feature type="non-terminal residue" evidence="2">
    <location>
        <position position="105"/>
    </location>
</feature>
<protein>
    <recommendedName>
        <fullName evidence="3">Major facilitator superfamily (MFS) profile domain-containing protein</fullName>
    </recommendedName>
</protein>
<keyword evidence="1" id="KW-1133">Transmembrane helix</keyword>
<accession>A0A382W607</accession>
<dbReference type="PANTHER" id="PTHR23521">
    <property type="entry name" value="TRANSPORTER MFS SUPERFAMILY"/>
    <property type="match status" value="1"/>
</dbReference>
<reference evidence="2" key="1">
    <citation type="submission" date="2018-05" db="EMBL/GenBank/DDBJ databases">
        <authorList>
            <person name="Lanie J.A."/>
            <person name="Ng W.-L."/>
            <person name="Kazmierczak K.M."/>
            <person name="Andrzejewski T.M."/>
            <person name="Davidsen T.M."/>
            <person name="Wayne K.J."/>
            <person name="Tettelin H."/>
            <person name="Glass J.I."/>
            <person name="Rusch D."/>
            <person name="Podicherti R."/>
            <person name="Tsui H.-C.T."/>
            <person name="Winkler M.E."/>
        </authorList>
    </citation>
    <scope>NUCLEOTIDE SEQUENCE</scope>
</reference>
<gene>
    <name evidence="2" type="ORF">METZ01_LOCUS406412</name>
</gene>
<feature type="transmembrane region" description="Helical" evidence="1">
    <location>
        <begin position="73"/>
        <end position="91"/>
    </location>
</feature>
<keyword evidence="1" id="KW-0812">Transmembrane</keyword>
<evidence type="ECO:0000313" key="2">
    <source>
        <dbReference type="EMBL" id="SVD53558.1"/>
    </source>
</evidence>
<organism evidence="2">
    <name type="scientific">marine metagenome</name>
    <dbReference type="NCBI Taxonomy" id="408172"/>
    <lineage>
        <taxon>unclassified sequences</taxon>
        <taxon>metagenomes</taxon>
        <taxon>ecological metagenomes</taxon>
    </lineage>
</organism>
<evidence type="ECO:0008006" key="3">
    <source>
        <dbReference type="Google" id="ProtNLM"/>
    </source>
</evidence>
<dbReference type="SUPFAM" id="SSF103473">
    <property type="entry name" value="MFS general substrate transporter"/>
    <property type="match status" value="1"/>
</dbReference>
<dbReference type="InterPro" id="IPR036259">
    <property type="entry name" value="MFS_trans_sf"/>
</dbReference>
<name>A0A382W607_9ZZZZ</name>
<evidence type="ECO:0000256" key="1">
    <source>
        <dbReference type="SAM" id="Phobius"/>
    </source>
</evidence>
<keyword evidence="1" id="KW-0472">Membrane</keyword>
<proteinExistence type="predicted"/>
<sequence length="105" mass="11539">MFTFFTKTWALFFGFAIICLAHGLQGTLLGVRAIIEGFSYITIGFIVAGYYVGFLCGSIIIPILLGRVGHIRVFAALASLASISILLHSVFLDPFSWFFIRILTG</sequence>
<dbReference type="EMBL" id="UINC01156887">
    <property type="protein sequence ID" value="SVD53558.1"/>
    <property type="molecule type" value="Genomic_DNA"/>
</dbReference>
<dbReference type="GO" id="GO:0005886">
    <property type="term" value="C:plasma membrane"/>
    <property type="evidence" value="ECO:0007669"/>
    <property type="project" value="TreeGrafter"/>
</dbReference>
<feature type="transmembrane region" description="Helical" evidence="1">
    <location>
        <begin position="40"/>
        <end position="66"/>
    </location>
</feature>
<dbReference type="PANTHER" id="PTHR23521:SF3">
    <property type="entry name" value="MFS TRANSPORTER"/>
    <property type="match status" value="1"/>
</dbReference>
<dbReference type="AlphaFoldDB" id="A0A382W607"/>